<reference evidence="4" key="1">
    <citation type="submission" date="2023-01" db="EMBL/GenBank/DDBJ databases">
        <title>The growth and conidiation of Purpureocillium lavendulum are regulated by nitrogen source and histone H3K14 acetylation.</title>
        <authorList>
            <person name="Tang P."/>
            <person name="Han J."/>
            <person name="Zhang C."/>
            <person name="Tang P."/>
            <person name="Qi F."/>
            <person name="Zhang K."/>
            <person name="Liang L."/>
        </authorList>
    </citation>
    <scope>NUCLEOTIDE SEQUENCE</scope>
    <source>
        <strain evidence="4">YMF1.00683</strain>
    </source>
</reference>
<keyword evidence="2" id="KW-0732">Signal</keyword>
<feature type="domain" description="Neprosin PEP catalytic" evidence="3">
    <location>
        <begin position="160"/>
        <end position="427"/>
    </location>
</feature>
<gene>
    <name evidence="4" type="ORF">O9K51_05686</name>
</gene>
<organism evidence="4 5">
    <name type="scientific">Purpureocillium lavendulum</name>
    <dbReference type="NCBI Taxonomy" id="1247861"/>
    <lineage>
        <taxon>Eukaryota</taxon>
        <taxon>Fungi</taxon>
        <taxon>Dikarya</taxon>
        <taxon>Ascomycota</taxon>
        <taxon>Pezizomycotina</taxon>
        <taxon>Sordariomycetes</taxon>
        <taxon>Hypocreomycetidae</taxon>
        <taxon>Hypocreales</taxon>
        <taxon>Ophiocordycipitaceae</taxon>
        <taxon>Purpureocillium</taxon>
    </lineage>
</organism>
<evidence type="ECO:0000256" key="2">
    <source>
        <dbReference type="SAM" id="SignalP"/>
    </source>
</evidence>
<proteinExistence type="predicted"/>
<dbReference type="Proteomes" id="UP001163105">
    <property type="component" value="Unassembled WGS sequence"/>
</dbReference>
<sequence>MQWSALTALALAALVHTAPTAVAAPVEGPAPAPAPAPNSAPRHGLPVVHTTTTSTGQVIDWVKPESQAGGKIAKPPASPPPRSKARAKAKRAGTGPGRGAITPTLEQLLHDPAVKGPDGTVPILRSTAGGGPTTLPPKRLPRAEDHAVANASDPLQQQHEQRSYAGTHWYASSNQFVTSRGGMATFSLFGPYTQRRSDFSLLQTAVVRGGAAHAGTGPVDQTVEAGWIAYPDQASPPHLFAYYTTNGYAADGDGIGGWNRDHAGWVQTDASVYPGVGFSPLSVDGGTQYEMEICYQLDGGNWWLWVLDRWIGYYPGALFAAGGVAVDDTLGGHSDRIHFYGEIYNSGDDMTTTDMGSGQFAESGWYHSAYQHNIVYYDLNNNAVDYDAGGNFVISDSGRYSLVSHFKSGNEWGSYMYLGGPGAGGVIGG</sequence>
<keyword evidence="5" id="KW-1185">Reference proteome</keyword>
<protein>
    <submittedName>
        <fullName evidence="4">Glucoamylase</fullName>
    </submittedName>
</protein>
<dbReference type="Pfam" id="PF03080">
    <property type="entry name" value="Neprosin"/>
    <property type="match status" value="1"/>
</dbReference>
<dbReference type="PANTHER" id="PTHR31589:SF110">
    <property type="entry name" value="PROTEIN, PUTATIVE (DUF239)-RELATED"/>
    <property type="match status" value="1"/>
</dbReference>
<comment type="caution">
    <text evidence="4">The sequence shown here is derived from an EMBL/GenBank/DDBJ whole genome shotgun (WGS) entry which is preliminary data.</text>
</comment>
<evidence type="ECO:0000259" key="3">
    <source>
        <dbReference type="PROSITE" id="PS52045"/>
    </source>
</evidence>
<dbReference type="InterPro" id="IPR004314">
    <property type="entry name" value="Neprosin"/>
</dbReference>
<feature type="compositionally biased region" description="Pro residues" evidence="1">
    <location>
        <begin position="28"/>
        <end position="38"/>
    </location>
</feature>
<feature type="region of interest" description="Disordered" evidence="1">
    <location>
        <begin position="26"/>
        <end position="100"/>
    </location>
</feature>
<name>A0AB34FSS2_9HYPO</name>
<dbReference type="InterPro" id="IPR053168">
    <property type="entry name" value="Glutamic_endopeptidase"/>
</dbReference>
<accession>A0AB34FSS2</accession>
<dbReference type="EMBL" id="JAQHRD010000004">
    <property type="protein sequence ID" value="KAJ6442133.1"/>
    <property type="molecule type" value="Genomic_DNA"/>
</dbReference>
<dbReference type="PANTHER" id="PTHR31589">
    <property type="entry name" value="PROTEIN, PUTATIVE (DUF239)-RELATED-RELATED"/>
    <property type="match status" value="1"/>
</dbReference>
<dbReference type="AlphaFoldDB" id="A0AB34FSS2"/>
<evidence type="ECO:0000256" key="1">
    <source>
        <dbReference type="SAM" id="MobiDB-lite"/>
    </source>
</evidence>
<feature type="chain" id="PRO_5044313777" evidence="2">
    <location>
        <begin position="24"/>
        <end position="429"/>
    </location>
</feature>
<dbReference type="PROSITE" id="PS52045">
    <property type="entry name" value="NEPROSIN_PEP_CD"/>
    <property type="match status" value="1"/>
</dbReference>
<evidence type="ECO:0000313" key="4">
    <source>
        <dbReference type="EMBL" id="KAJ6442133.1"/>
    </source>
</evidence>
<evidence type="ECO:0000313" key="5">
    <source>
        <dbReference type="Proteomes" id="UP001163105"/>
    </source>
</evidence>
<feature type="signal peptide" evidence="2">
    <location>
        <begin position="1"/>
        <end position="23"/>
    </location>
</feature>